<evidence type="ECO:0000256" key="1">
    <source>
        <dbReference type="ARBA" id="ARBA00004429"/>
    </source>
</evidence>
<evidence type="ECO:0000256" key="5">
    <source>
        <dbReference type="PROSITE-ProRule" id="PRU00284"/>
    </source>
</evidence>
<dbReference type="PROSITE" id="PS50192">
    <property type="entry name" value="T_SNARE"/>
    <property type="match status" value="1"/>
</dbReference>
<evidence type="ECO:0000259" key="8">
    <source>
        <dbReference type="PROSITE" id="PS50192"/>
    </source>
</evidence>
<gene>
    <name evidence="9" type="ORF">FZ942_01335</name>
</gene>
<feature type="domain" description="Methyl-accepting transducer" evidence="7">
    <location>
        <begin position="209"/>
        <end position="452"/>
    </location>
</feature>
<name>A0A5A9GVR5_AZOLI</name>
<evidence type="ECO:0000313" key="10">
    <source>
        <dbReference type="Proteomes" id="UP000324927"/>
    </source>
</evidence>
<dbReference type="PANTHER" id="PTHR32089">
    <property type="entry name" value="METHYL-ACCEPTING CHEMOTAXIS PROTEIN MCPB"/>
    <property type="match status" value="1"/>
</dbReference>
<organism evidence="9 10">
    <name type="scientific">Azospirillum lipoferum</name>
    <dbReference type="NCBI Taxonomy" id="193"/>
    <lineage>
        <taxon>Bacteria</taxon>
        <taxon>Pseudomonadati</taxon>
        <taxon>Pseudomonadota</taxon>
        <taxon>Alphaproteobacteria</taxon>
        <taxon>Rhodospirillales</taxon>
        <taxon>Azospirillaceae</taxon>
        <taxon>Azospirillum</taxon>
    </lineage>
</organism>
<keyword evidence="2" id="KW-1003">Cell membrane</keyword>
<proteinExistence type="inferred from homology"/>
<keyword evidence="3 5" id="KW-0807">Transducer</keyword>
<dbReference type="PANTHER" id="PTHR32089:SF112">
    <property type="entry name" value="LYSOZYME-LIKE PROTEIN-RELATED"/>
    <property type="match status" value="1"/>
</dbReference>
<accession>A0A5A9GVR5</accession>
<dbReference type="GO" id="GO:0006935">
    <property type="term" value="P:chemotaxis"/>
    <property type="evidence" value="ECO:0007669"/>
    <property type="project" value="InterPro"/>
</dbReference>
<dbReference type="SMART" id="SM00283">
    <property type="entry name" value="MA"/>
    <property type="match status" value="1"/>
</dbReference>
<dbReference type="Proteomes" id="UP000324927">
    <property type="component" value="Unassembled WGS sequence"/>
</dbReference>
<dbReference type="Pfam" id="PF13426">
    <property type="entry name" value="PAS_9"/>
    <property type="match status" value="1"/>
</dbReference>
<keyword evidence="2" id="KW-0997">Cell inner membrane</keyword>
<dbReference type="AlphaFoldDB" id="A0A5A9GVR5"/>
<keyword evidence="6" id="KW-0812">Transmembrane</keyword>
<evidence type="ECO:0000256" key="2">
    <source>
        <dbReference type="ARBA" id="ARBA00022519"/>
    </source>
</evidence>
<dbReference type="GO" id="GO:0007165">
    <property type="term" value="P:signal transduction"/>
    <property type="evidence" value="ECO:0007669"/>
    <property type="project" value="UniProtKB-KW"/>
</dbReference>
<dbReference type="InterPro" id="IPR000014">
    <property type="entry name" value="PAS"/>
</dbReference>
<dbReference type="Gene3D" id="1.10.287.950">
    <property type="entry name" value="Methyl-accepting chemotaxis protein"/>
    <property type="match status" value="1"/>
</dbReference>
<keyword evidence="6" id="KW-0472">Membrane</keyword>
<sequence>MSMVEALNGRRAVGIVVSILALPAALLAGSGPAALSGWGFWLALVVGLAILTVGLLLGREKGNTPAGSALSPEDAMSLMTFEKSADPILVATMEGFCACNEAAVRFLRARARNDIVGMQPSALSPTTQPDGRSSQEAAVQYITRAARDGFVRFDWHHRRLDGSLVPVEVTLVACKQGNKDYVITYWKDLTVLLEERQRSHKLAEEVSELANRSATMATDMQTIAHSLSSLSQEGEEKMEQATVSANQVSADTQAVATATGQLAGSINEIAQRISEAAGISNRAADETGRADAMVQGLAETASKIGTVVKLIQDIASQTNLLALNATIEAARAGEAGKGFAVVAGEVKNLANQTAKATEDITGQISLVQDQTRQTVEAIKNIGLVITQVREISSAIAAGTEQQGATTHDIAQRVRSVADSTRMVAAHIDAVAHAAAKSGEMSAEVLSSANNLNGTFDLLKTKVKEFAAADAR</sequence>
<keyword evidence="6" id="KW-1133">Transmembrane helix</keyword>
<dbReference type="GO" id="GO:0005886">
    <property type="term" value="C:plasma membrane"/>
    <property type="evidence" value="ECO:0007669"/>
    <property type="project" value="UniProtKB-SubCell"/>
</dbReference>
<evidence type="ECO:0000256" key="4">
    <source>
        <dbReference type="ARBA" id="ARBA00029447"/>
    </source>
</evidence>
<dbReference type="InterPro" id="IPR004090">
    <property type="entry name" value="Chemotax_Me-accpt_rcpt"/>
</dbReference>
<comment type="similarity">
    <text evidence="4">Belongs to the methyl-accepting chemotaxis (MCP) protein family.</text>
</comment>
<dbReference type="InterPro" id="IPR035965">
    <property type="entry name" value="PAS-like_dom_sf"/>
</dbReference>
<dbReference type="Gene3D" id="3.30.450.20">
    <property type="entry name" value="PAS domain"/>
    <property type="match status" value="1"/>
</dbReference>
<dbReference type="GO" id="GO:0004888">
    <property type="term" value="F:transmembrane signaling receptor activity"/>
    <property type="evidence" value="ECO:0007669"/>
    <property type="project" value="InterPro"/>
</dbReference>
<feature type="transmembrane region" description="Helical" evidence="6">
    <location>
        <begin position="38"/>
        <end position="58"/>
    </location>
</feature>
<dbReference type="Pfam" id="PF00015">
    <property type="entry name" value="MCPsignal"/>
    <property type="match status" value="1"/>
</dbReference>
<reference evidence="9 10" key="1">
    <citation type="submission" date="2019-08" db="EMBL/GenBank/DDBJ databases">
        <authorList>
            <person name="Grouzdev D."/>
            <person name="Tikhonova E."/>
            <person name="Kravchenko I."/>
        </authorList>
    </citation>
    <scope>NUCLEOTIDE SEQUENCE [LARGE SCALE GENOMIC DNA]</scope>
    <source>
        <strain evidence="9 10">59b</strain>
    </source>
</reference>
<evidence type="ECO:0000256" key="6">
    <source>
        <dbReference type="SAM" id="Phobius"/>
    </source>
</evidence>
<dbReference type="PROSITE" id="PS50111">
    <property type="entry name" value="CHEMOTAXIS_TRANSDUC_2"/>
    <property type="match status" value="1"/>
</dbReference>
<comment type="subcellular location">
    <subcellularLocation>
        <location evidence="1">Cell inner membrane</location>
        <topology evidence="1">Multi-pass membrane protein</topology>
    </subcellularLocation>
</comment>
<dbReference type="EMBL" id="VTTN01000001">
    <property type="protein sequence ID" value="KAA0597765.1"/>
    <property type="molecule type" value="Genomic_DNA"/>
</dbReference>
<dbReference type="InterPro" id="IPR004089">
    <property type="entry name" value="MCPsignal_dom"/>
</dbReference>
<dbReference type="PRINTS" id="PR00260">
    <property type="entry name" value="CHEMTRNSDUCR"/>
</dbReference>
<evidence type="ECO:0000259" key="7">
    <source>
        <dbReference type="PROSITE" id="PS50111"/>
    </source>
</evidence>
<dbReference type="SUPFAM" id="SSF55785">
    <property type="entry name" value="PYP-like sensor domain (PAS domain)"/>
    <property type="match status" value="1"/>
</dbReference>
<protein>
    <recommendedName>
        <fullName evidence="11">Methyl-accepting chemotaxis protein</fullName>
    </recommendedName>
</protein>
<evidence type="ECO:0000313" key="9">
    <source>
        <dbReference type="EMBL" id="KAA0597765.1"/>
    </source>
</evidence>
<dbReference type="SUPFAM" id="SSF58104">
    <property type="entry name" value="Methyl-accepting chemotaxis protein (MCP) signaling domain"/>
    <property type="match status" value="1"/>
</dbReference>
<comment type="caution">
    <text evidence="9">The sequence shown here is derived from an EMBL/GenBank/DDBJ whole genome shotgun (WGS) entry which is preliminary data.</text>
</comment>
<feature type="domain" description="T-SNARE coiled-coil homology" evidence="8">
    <location>
        <begin position="368"/>
        <end position="430"/>
    </location>
</feature>
<evidence type="ECO:0000256" key="3">
    <source>
        <dbReference type="ARBA" id="ARBA00023224"/>
    </source>
</evidence>
<dbReference type="InterPro" id="IPR000727">
    <property type="entry name" value="T_SNARE_dom"/>
</dbReference>
<keyword evidence="10" id="KW-1185">Reference proteome</keyword>
<evidence type="ECO:0008006" key="11">
    <source>
        <dbReference type="Google" id="ProtNLM"/>
    </source>
</evidence>